<feature type="compositionally biased region" description="Polar residues" evidence="1">
    <location>
        <begin position="29"/>
        <end position="38"/>
    </location>
</feature>
<feature type="chain" id="PRO_5046182912" evidence="2">
    <location>
        <begin position="22"/>
        <end position="188"/>
    </location>
</feature>
<evidence type="ECO:0000313" key="4">
    <source>
        <dbReference type="Proteomes" id="UP001059893"/>
    </source>
</evidence>
<evidence type="ECO:0000313" key="3">
    <source>
        <dbReference type="EMBL" id="KAI6297910.1"/>
    </source>
</evidence>
<protein>
    <submittedName>
        <fullName evidence="3">Uncharacterized protein</fullName>
    </submittedName>
</protein>
<keyword evidence="4" id="KW-1185">Reference proteome</keyword>
<evidence type="ECO:0000256" key="1">
    <source>
        <dbReference type="SAM" id="MobiDB-lite"/>
    </source>
</evidence>
<sequence>MTHSRLVFSFVFGLLLPFAIASPARGTSKPKNGQQEISYNLPADPKDGGSCPVNSRNAVDGWCYFDVSMIAFHFGQPESVQGNSGHGGIARAPIHRRQNTAVGIMCCVPNRQLEPFVKQYKAQYKMEYPTWNGQTVLKVGLFKNSAGTREPSRRFREKCRGGFGAFVKGCMEDLSTARPGSGLSGAWF</sequence>
<keyword evidence="2" id="KW-0732">Signal</keyword>
<reference evidence="3" key="1">
    <citation type="submission" date="2021-01" db="EMBL/GenBank/DDBJ databases">
        <title>Deciphering the adaptive evolutionary patterns associated with biogeogrpahic diversity in the finger millet blast pathogen Magnaporthe oryzae in Eastern Africa.</title>
        <authorList>
            <person name="Onyema G."/>
            <person name="Shittu T.A."/>
            <person name="Dodsworth S."/>
            <person name="Devilliers S."/>
            <person name="Muthumeenakshi S."/>
            <person name="Sreenivasaprasad S."/>
        </authorList>
    </citation>
    <scope>NUCLEOTIDE SEQUENCE</scope>
    <source>
        <strain evidence="3">D15/s37</strain>
    </source>
</reference>
<dbReference type="Proteomes" id="UP001059893">
    <property type="component" value="Unassembled WGS sequence"/>
</dbReference>
<proteinExistence type="predicted"/>
<name>A0ABQ8NJ31_PYRGI</name>
<dbReference type="EMBL" id="JABSND010000101">
    <property type="protein sequence ID" value="KAI6297910.1"/>
    <property type="molecule type" value="Genomic_DNA"/>
</dbReference>
<feature type="region of interest" description="Disordered" evidence="1">
    <location>
        <begin position="25"/>
        <end position="49"/>
    </location>
</feature>
<comment type="caution">
    <text evidence="3">The sequence shown here is derived from an EMBL/GenBank/DDBJ whole genome shotgun (WGS) entry which is preliminary data.</text>
</comment>
<evidence type="ECO:0000256" key="2">
    <source>
        <dbReference type="SAM" id="SignalP"/>
    </source>
</evidence>
<gene>
    <name evidence="3" type="ORF">MCOR33_005812</name>
</gene>
<accession>A0ABQ8NJ31</accession>
<feature type="signal peptide" evidence="2">
    <location>
        <begin position="1"/>
        <end position="21"/>
    </location>
</feature>
<organism evidence="3 4">
    <name type="scientific">Pyricularia grisea</name>
    <name type="common">Crabgrass-specific blast fungus</name>
    <name type="synonym">Magnaporthe grisea</name>
    <dbReference type="NCBI Taxonomy" id="148305"/>
    <lineage>
        <taxon>Eukaryota</taxon>
        <taxon>Fungi</taxon>
        <taxon>Dikarya</taxon>
        <taxon>Ascomycota</taxon>
        <taxon>Pezizomycotina</taxon>
        <taxon>Sordariomycetes</taxon>
        <taxon>Sordariomycetidae</taxon>
        <taxon>Magnaporthales</taxon>
        <taxon>Pyriculariaceae</taxon>
        <taxon>Pyricularia</taxon>
    </lineage>
</organism>